<reference evidence="11 12" key="1">
    <citation type="submission" date="2014-12" db="EMBL/GenBank/DDBJ databases">
        <title>Reclassification of Actinobacillus muris as Muribacter muris.</title>
        <authorList>
            <person name="Christensen H."/>
            <person name="Nicklas W."/>
            <person name="Bisgaard M."/>
        </authorList>
    </citation>
    <scope>NUCLEOTIDE SEQUENCE [LARGE SCALE GENOMIC DNA]</scope>
    <source>
        <strain evidence="11 12">Ackerman80-443D</strain>
    </source>
</reference>
<evidence type="ECO:0000256" key="9">
    <source>
        <dbReference type="RuleBase" id="RU369079"/>
    </source>
</evidence>
<protein>
    <recommendedName>
        <fullName evidence="9">TRAP transporter small permease protein</fullName>
    </recommendedName>
</protein>
<accession>A0A0J5P5N7</accession>
<dbReference type="PANTHER" id="PTHR35011">
    <property type="entry name" value="2,3-DIKETO-L-GULONATE TRAP TRANSPORTER SMALL PERMEASE PROTEIN YIAM"/>
    <property type="match status" value="1"/>
</dbReference>
<dbReference type="InterPro" id="IPR007387">
    <property type="entry name" value="TRAP_DctQ"/>
</dbReference>
<keyword evidence="2 9" id="KW-0813">Transport</keyword>
<keyword evidence="4 9" id="KW-0997">Cell inner membrane</keyword>
<evidence type="ECO:0000313" key="11">
    <source>
        <dbReference type="EMBL" id="KMK51581.1"/>
    </source>
</evidence>
<comment type="subunit">
    <text evidence="9">The complex comprises the extracytoplasmic solute receptor protein and the two transmembrane proteins.</text>
</comment>
<comment type="function">
    <text evidence="9">Part of the tripartite ATP-independent periplasmic (TRAP) transport system.</text>
</comment>
<dbReference type="GO" id="GO:0005886">
    <property type="term" value="C:plasma membrane"/>
    <property type="evidence" value="ECO:0007669"/>
    <property type="project" value="UniProtKB-SubCell"/>
</dbReference>
<evidence type="ECO:0000256" key="3">
    <source>
        <dbReference type="ARBA" id="ARBA00022475"/>
    </source>
</evidence>
<dbReference type="EMBL" id="JWIZ01000028">
    <property type="protein sequence ID" value="KMK51581.1"/>
    <property type="molecule type" value="Genomic_DNA"/>
</dbReference>
<evidence type="ECO:0000256" key="2">
    <source>
        <dbReference type="ARBA" id="ARBA00022448"/>
    </source>
</evidence>
<feature type="transmembrane region" description="Helical" evidence="9">
    <location>
        <begin position="12"/>
        <end position="35"/>
    </location>
</feature>
<dbReference type="STRING" id="67855.RO21_05500"/>
<gene>
    <name evidence="11" type="ORF">RO21_05500</name>
</gene>
<evidence type="ECO:0000256" key="7">
    <source>
        <dbReference type="ARBA" id="ARBA00023136"/>
    </source>
</evidence>
<dbReference type="InterPro" id="IPR055348">
    <property type="entry name" value="DctQ"/>
</dbReference>
<dbReference type="AlphaFoldDB" id="A0A0J5P5N7"/>
<evidence type="ECO:0000259" key="10">
    <source>
        <dbReference type="Pfam" id="PF04290"/>
    </source>
</evidence>
<dbReference type="Proteomes" id="UP000036270">
    <property type="component" value="Unassembled WGS sequence"/>
</dbReference>
<comment type="subcellular location">
    <subcellularLocation>
        <location evidence="1 9">Cell inner membrane</location>
        <topology evidence="1 9">Multi-pass membrane protein</topology>
    </subcellularLocation>
</comment>
<dbReference type="PATRIC" id="fig|67855.3.peg.967"/>
<name>A0A0J5P5N7_9PAST</name>
<sequence length="161" mass="17716">MNKLAHIATRGLETLVVLILATMSILVFLNVVLRYGFNSSISVTEEVSRYLFVWLTFLAAILAFRDNQHVSVTVLTAKLSPVQRRWLSLLTDGVMLYCCYLIIAGGWVHFQLNWHNLAPISNIPTGITFLAGVVAGTAIGILLGIRWIGTASGLMKGEIDK</sequence>
<dbReference type="GO" id="GO:0022857">
    <property type="term" value="F:transmembrane transporter activity"/>
    <property type="evidence" value="ECO:0007669"/>
    <property type="project" value="UniProtKB-UniRule"/>
</dbReference>
<dbReference type="PANTHER" id="PTHR35011:SF2">
    <property type="entry name" value="2,3-DIKETO-L-GULONATE TRAP TRANSPORTER SMALL PERMEASE PROTEIN YIAM"/>
    <property type="match status" value="1"/>
</dbReference>
<evidence type="ECO:0000313" key="12">
    <source>
        <dbReference type="Proteomes" id="UP000036270"/>
    </source>
</evidence>
<feature type="transmembrane region" description="Helical" evidence="9">
    <location>
        <begin position="47"/>
        <end position="65"/>
    </location>
</feature>
<keyword evidence="12" id="KW-1185">Reference proteome</keyword>
<proteinExistence type="inferred from homology"/>
<dbReference type="Pfam" id="PF04290">
    <property type="entry name" value="DctQ"/>
    <property type="match status" value="1"/>
</dbReference>
<comment type="caution">
    <text evidence="11">The sequence shown here is derived from an EMBL/GenBank/DDBJ whole genome shotgun (WGS) entry which is preliminary data.</text>
</comment>
<dbReference type="RefSeq" id="WP_047976793.1">
    <property type="nucleotide sequence ID" value="NZ_JWIZ01000028.1"/>
</dbReference>
<keyword evidence="5 9" id="KW-0812">Transmembrane</keyword>
<comment type="similarity">
    <text evidence="8 9">Belongs to the TRAP transporter small permease family.</text>
</comment>
<evidence type="ECO:0000256" key="5">
    <source>
        <dbReference type="ARBA" id="ARBA00022692"/>
    </source>
</evidence>
<keyword evidence="7 9" id="KW-0472">Membrane</keyword>
<evidence type="ECO:0000256" key="1">
    <source>
        <dbReference type="ARBA" id="ARBA00004429"/>
    </source>
</evidence>
<evidence type="ECO:0000256" key="6">
    <source>
        <dbReference type="ARBA" id="ARBA00022989"/>
    </source>
</evidence>
<dbReference type="GO" id="GO:0015740">
    <property type="term" value="P:C4-dicarboxylate transport"/>
    <property type="evidence" value="ECO:0007669"/>
    <property type="project" value="TreeGrafter"/>
</dbReference>
<evidence type="ECO:0000256" key="8">
    <source>
        <dbReference type="ARBA" id="ARBA00038436"/>
    </source>
</evidence>
<keyword evidence="6 9" id="KW-1133">Transmembrane helix</keyword>
<feature type="domain" description="Tripartite ATP-independent periplasmic transporters DctQ component" evidence="10">
    <location>
        <begin position="23"/>
        <end position="144"/>
    </location>
</feature>
<feature type="transmembrane region" description="Helical" evidence="9">
    <location>
        <begin position="86"/>
        <end position="107"/>
    </location>
</feature>
<evidence type="ECO:0000256" key="4">
    <source>
        <dbReference type="ARBA" id="ARBA00022519"/>
    </source>
</evidence>
<organism evidence="11 12">
    <name type="scientific">Muribacter muris</name>
    <dbReference type="NCBI Taxonomy" id="67855"/>
    <lineage>
        <taxon>Bacteria</taxon>
        <taxon>Pseudomonadati</taxon>
        <taxon>Pseudomonadota</taxon>
        <taxon>Gammaproteobacteria</taxon>
        <taxon>Pasteurellales</taxon>
        <taxon>Pasteurellaceae</taxon>
        <taxon>Muribacter</taxon>
    </lineage>
</organism>
<feature type="transmembrane region" description="Helical" evidence="9">
    <location>
        <begin position="127"/>
        <end position="148"/>
    </location>
</feature>
<keyword evidence="3" id="KW-1003">Cell membrane</keyword>